<protein>
    <submittedName>
        <fullName evidence="1">Uncharacterized protein</fullName>
    </submittedName>
</protein>
<sequence length="101" mass="11833">MKFLANTIREINGRIEINLTKFKRTRQNFSIEVTIVWKRKNPSELFWSVCLCSNIADAFDSCCSTDAATEIHSALQLKKSHYSSCFYRRQLNQQNIDEPIR</sequence>
<evidence type="ECO:0000313" key="2">
    <source>
        <dbReference type="Proteomes" id="UP000887116"/>
    </source>
</evidence>
<gene>
    <name evidence="1" type="ORF">TNCT_28871</name>
</gene>
<keyword evidence="2" id="KW-1185">Reference proteome</keyword>
<dbReference type="Proteomes" id="UP000887116">
    <property type="component" value="Unassembled WGS sequence"/>
</dbReference>
<comment type="caution">
    <text evidence="1">The sequence shown here is derived from an EMBL/GenBank/DDBJ whole genome shotgun (WGS) entry which is preliminary data.</text>
</comment>
<dbReference type="EMBL" id="BMAO01029640">
    <property type="protein sequence ID" value="GFR33236.1"/>
    <property type="molecule type" value="Genomic_DNA"/>
</dbReference>
<evidence type="ECO:0000313" key="1">
    <source>
        <dbReference type="EMBL" id="GFR33236.1"/>
    </source>
</evidence>
<organism evidence="1 2">
    <name type="scientific">Trichonephila clavata</name>
    <name type="common">Joro spider</name>
    <name type="synonym">Nephila clavata</name>
    <dbReference type="NCBI Taxonomy" id="2740835"/>
    <lineage>
        <taxon>Eukaryota</taxon>
        <taxon>Metazoa</taxon>
        <taxon>Ecdysozoa</taxon>
        <taxon>Arthropoda</taxon>
        <taxon>Chelicerata</taxon>
        <taxon>Arachnida</taxon>
        <taxon>Araneae</taxon>
        <taxon>Araneomorphae</taxon>
        <taxon>Entelegynae</taxon>
        <taxon>Araneoidea</taxon>
        <taxon>Nephilidae</taxon>
        <taxon>Trichonephila</taxon>
    </lineage>
</organism>
<reference evidence="1" key="1">
    <citation type="submission" date="2020-07" db="EMBL/GenBank/DDBJ databases">
        <title>Multicomponent nature underlies the extraordinary mechanical properties of spider dragline silk.</title>
        <authorList>
            <person name="Kono N."/>
            <person name="Nakamura H."/>
            <person name="Mori M."/>
            <person name="Yoshida Y."/>
            <person name="Ohtoshi R."/>
            <person name="Malay A.D."/>
            <person name="Moran D.A.P."/>
            <person name="Tomita M."/>
            <person name="Numata K."/>
            <person name="Arakawa K."/>
        </authorList>
    </citation>
    <scope>NUCLEOTIDE SEQUENCE</scope>
</reference>
<accession>A0A8X6M3X5</accession>
<dbReference type="AlphaFoldDB" id="A0A8X6M3X5"/>
<proteinExistence type="predicted"/>
<name>A0A8X6M3X5_TRICU</name>